<dbReference type="AlphaFoldDB" id="A0A9P4YMU3"/>
<dbReference type="GeneID" id="55970968"/>
<keyword evidence="1" id="KW-1133">Transmembrane helix</keyword>
<organism evidence="2 3">
    <name type="scientific">Geosmithia morbida</name>
    <dbReference type="NCBI Taxonomy" id="1094350"/>
    <lineage>
        <taxon>Eukaryota</taxon>
        <taxon>Fungi</taxon>
        <taxon>Dikarya</taxon>
        <taxon>Ascomycota</taxon>
        <taxon>Pezizomycotina</taxon>
        <taxon>Sordariomycetes</taxon>
        <taxon>Hypocreomycetidae</taxon>
        <taxon>Hypocreales</taxon>
        <taxon>Bionectriaceae</taxon>
        <taxon>Geosmithia</taxon>
    </lineage>
</organism>
<accession>A0A9P4YMU3</accession>
<keyword evidence="1" id="KW-0812">Transmembrane</keyword>
<dbReference type="Proteomes" id="UP000749293">
    <property type="component" value="Unassembled WGS sequence"/>
</dbReference>
<evidence type="ECO:0000313" key="3">
    <source>
        <dbReference type="Proteomes" id="UP000749293"/>
    </source>
</evidence>
<proteinExistence type="predicted"/>
<keyword evidence="3" id="KW-1185">Reference proteome</keyword>
<feature type="transmembrane region" description="Helical" evidence="1">
    <location>
        <begin position="39"/>
        <end position="62"/>
    </location>
</feature>
<dbReference type="RefSeq" id="XP_035318127.1">
    <property type="nucleotide sequence ID" value="XM_035466714.1"/>
</dbReference>
<reference evidence="2" key="1">
    <citation type="submission" date="2020-03" db="EMBL/GenBank/DDBJ databases">
        <title>Site-based positive gene gene selection in Geosmithia morbida across the United States reveals a broad range of putative effectors and factors for local host and environmental adapation.</title>
        <authorList>
            <person name="Onufrak A."/>
            <person name="Murdoch R.W."/>
            <person name="Gazis R."/>
            <person name="Huff M."/>
            <person name="Staton M."/>
            <person name="Klingeman W."/>
            <person name="Hadziabdic D."/>
        </authorList>
    </citation>
    <scope>NUCLEOTIDE SEQUENCE</scope>
    <source>
        <strain evidence="2">1262</strain>
    </source>
</reference>
<comment type="caution">
    <text evidence="2">The sequence shown here is derived from an EMBL/GenBank/DDBJ whole genome shotgun (WGS) entry which is preliminary data.</text>
</comment>
<gene>
    <name evidence="2" type="ORF">GMORB2_4740</name>
</gene>
<sequence length="115" mass="12347">MEDNRIRVRVVRVALNKKLRYTLSLSVGMASFHLKDQKVIGVGLGFISTFRLLGGAVTTAIYTSMQTSRFSQVLPGHARRAARSSGFVGSMAALVTAAITNTEAAYAIVEGAEEL</sequence>
<name>A0A9P4YMU3_9HYPO</name>
<protein>
    <submittedName>
        <fullName evidence="2">Fungal trichothecene efflux pump (TRI12)</fullName>
    </submittedName>
</protein>
<evidence type="ECO:0000313" key="2">
    <source>
        <dbReference type="EMBL" id="KAF4119475.1"/>
    </source>
</evidence>
<dbReference type="EMBL" id="JAANYQ010000024">
    <property type="protein sequence ID" value="KAF4119475.1"/>
    <property type="molecule type" value="Genomic_DNA"/>
</dbReference>
<evidence type="ECO:0000256" key="1">
    <source>
        <dbReference type="SAM" id="Phobius"/>
    </source>
</evidence>
<dbReference type="OrthoDB" id="4139357at2759"/>
<keyword evidence="1" id="KW-0472">Membrane</keyword>